<organism evidence="8 9">
    <name type="scientific">Streptococcus pluranimalium</name>
    <dbReference type="NCBI Taxonomy" id="82348"/>
    <lineage>
        <taxon>Bacteria</taxon>
        <taxon>Bacillati</taxon>
        <taxon>Bacillota</taxon>
        <taxon>Bacilli</taxon>
        <taxon>Lactobacillales</taxon>
        <taxon>Streptococcaceae</taxon>
        <taxon>Streptococcus</taxon>
    </lineage>
</organism>
<feature type="compositionally biased region" description="Low complexity" evidence="5">
    <location>
        <begin position="885"/>
        <end position="896"/>
    </location>
</feature>
<protein>
    <recommendedName>
        <fullName evidence="7">Gram-positive cocci surface proteins LPxTG domain-containing protein</fullName>
    </recommendedName>
</protein>
<feature type="region of interest" description="Disordered" evidence="5">
    <location>
        <begin position="724"/>
        <end position="913"/>
    </location>
</feature>
<keyword evidence="6" id="KW-0472">Membrane</keyword>
<evidence type="ECO:0000256" key="3">
    <source>
        <dbReference type="ARBA" id="ARBA00022729"/>
    </source>
</evidence>
<name>A0A345VMQ8_9STRE</name>
<evidence type="ECO:0000256" key="1">
    <source>
        <dbReference type="ARBA" id="ARBA00022512"/>
    </source>
</evidence>
<keyword evidence="2" id="KW-0964">Secreted</keyword>
<keyword evidence="3" id="KW-0732">Signal</keyword>
<feature type="compositionally biased region" description="Low complexity" evidence="5">
    <location>
        <begin position="830"/>
        <end position="841"/>
    </location>
</feature>
<feature type="transmembrane region" description="Helical" evidence="6">
    <location>
        <begin position="981"/>
        <end position="998"/>
    </location>
</feature>
<dbReference type="InterPro" id="IPR019931">
    <property type="entry name" value="LPXTG_anchor"/>
</dbReference>
<sequence length="1004" mass="109150">MADQVISSSGIDTSTEFMVDSNARAVEEFSVSETGDTTETVSEETPNEVSADVNNPVLDGEESNNLSQPTTAAAVGSNIDSVGHPEVVPSYETNGSSEPIFRSAADSTVETISESVAAITSVDGVATSTIPTTGSTTTEPTPTNMNGTSNVVYSDSTKYTFAALDLDATRFYFNDTTGEFQTSSGLLAARRATQITEIAFSTDKEGSGNVYAHFFSATGKEIRREFFEAGVDREVLYGNDYRIYYQMRKENGKEYPTIRFDRVTNIQGWFDEIYTNYEKALANTNGAYVGYGYFVPVLVDKETDYVVEGTNELLGRVTQTQLSGYKFTTTAPNVIVANGNTYELISTKTENPTGVINPLVNVGDVISVGTDANYVIRYELLDQSGTLSWKLLKPDGTQAVAVRDGETTSGIITAGQTTFVTVIVDERVGHRDVSGGEVTYYINNPYFPGGKTTYYYRLTEEASKKSTVVHEFVSGTPGKDLPKEVTDLTPAPKTEVPYGGEETPVAPTTTTVEVTDGTWSFESYDKLTEVVDQPEEKFTGTWVFTPKEEPKSTVVHEFVSGTPGKDLPKEVTDLTPAPKTEVPYGGEETPVAPTTTTVEVTDGTWTFTSYDKDKETVDQPQEKFVGTWVFTPKETPKTAEVVHEFVSGTEGKDLPKEVTDLTPAPKTEVPYGGEETPVAPTTTTVEVTDGTWTFTSYDKDKETVDQPQEKFVGTWVFTPKEEPVTEQPVTTHVDENGTPLLPQEDGTQPVREIPGYEPVKTTTDDKGNTVHVYRPTTPATETPVTTHVDENGTPLLPQEDGTQPVREIPGYEPVKTTTDDKGNTVHVYRPTTPATETPVTTHVDENGTPLLPQEDGTQPVREIPGYEPVKTTTDDKGNTVHVYRPTTPATETPVTTHVDENGTPLLPQEDGTQPVREIPGYEPVKTTTDDKGNTVHVYRPTTPVTEQPDVQLGNQKAQAKAENAYVAKAAVLPETGDIPTAHFAIAGLALMGLGLAVNRRKKAD</sequence>
<evidence type="ECO:0000313" key="9">
    <source>
        <dbReference type="Proteomes" id="UP000255411"/>
    </source>
</evidence>
<reference evidence="8 9" key="1">
    <citation type="submission" date="2017-07" db="EMBL/GenBank/DDBJ databases">
        <title>Streptococcus pluranimalium as cause of bovine abortion.</title>
        <authorList>
            <person name="Rodriguez Campos S."/>
            <person name="Gobeli Brawand S."/>
            <person name="Brodard I."/>
            <person name="Rychener L."/>
            <person name="Perreten V."/>
        </authorList>
    </citation>
    <scope>NUCLEOTIDE SEQUENCE [LARGE SCALE GENOMIC DNA]</scope>
    <source>
        <strain evidence="8 9">14A0014</strain>
    </source>
</reference>
<evidence type="ECO:0000313" key="8">
    <source>
        <dbReference type="EMBL" id="AXJ14010.1"/>
    </source>
</evidence>
<keyword evidence="6" id="KW-1133">Transmembrane helix</keyword>
<dbReference type="InterPro" id="IPR027579">
    <property type="entry name" value="SSSPR51_Rpt"/>
</dbReference>
<evidence type="ECO:0000256" key="4">
    <source>
        <dbReference type="ARBA" id="ARBA00023088"/>
    </source>
</evidence>
<keyword evidence="4" id="KW-0572">Peptidoglycan-anchor</keyword>
<evidence type="ECO:0000256" key="6">
    <source>
        <dbReference type="SAM" id="Phobius"/>
    </source>
</evidence>
<dbReference type="NCBIfam" id="TIGR04308">
    <property type="entry name" value="repeat_SSSPR51"/>
    <property type="match status" value="4"/>
</dbReference>
<feature type="compositionally biased region" description="Polar residues" evidence="5">
    <location>
        <begin position="31"/>
        <end position="40"/>
    </location>
</feature>
<feature type="domain" description="Gram-positive cocci surface proteins LPxTG" evidence="7">
    <location>
        <begin position="972"/>
        <end position="1004"/>
    </location>
</feature>
<dbReference type="InterPro" id="IPR041030">
    <property type="entry name" value="SHIRT"/>
</dbReference>
<dbReference type="PROSITE" id="PS50847">
    <property type="entry name" value="GRAM_POS_ANCHORING"/>
    <property type="match status" value="1"/>
</dbReference>
<evidence type="ECO:0000256" key="2">
    <source>
        <dbReference type="ARBA" id="ARBA00022525"/>
    </source>
</evidence>
<dbReference type="NCBIfam" id="TIGR01167">
    <property type="entry name" value="LPXTG_anchor"/>
    <property type="match status" value="1"/>
</dbReference>
<keyword evidence="1" id="KW-0134">Cell wall</keyword>
<keyword evidence="6" id="KW-0812">Transmembrane</keyword>
<feature type="region of interest" description="Disordered" evidence="5">
    <location>
        <begin position="1"/>
        <end position="68"/>
    </location>
</feature>
<feature type="region of interest" description="Disordered" evidence="5">
    <location>
        <begin position="479"/>
        <end position="506"/>
    </location>
</feature>
<gene>
    <name evidence="8" type="ORF">Sp14A_21260</name>
</gene>
<evidence type="ECO:0000259" key="7">
    <source>
        <dbReference type="PROSITE" id="PS50847"/>
    </source>
</evidence>
<feature type="compositionally biased region" description="Low complexity" evidence="5">
    <location>
        <begin position="775"/>
        <end position="786"/>
    </location>
</feature>
<evidence type="ECO:0000256" key="5">
    <source>
        <dbReference type="SAM" id="MobiDB-lite"/>
    </source>
</evidence>
<dbReference type="Pfam" id="PF18877">
    <property type="entry name" value="SSSPR-51"/>
    <property type="match status" value="4"/>
</dbReference>
<dbReference type="EMBL" id="CP022601">
    <property type="protein sequence ID" value="AXJ14010.1"/>
    <property type="molecule type" value="Genomic_DNA"/>
</dbReference>
<proteinExistence type="predicted"/>
<dbReference type="Pfam" id="PF18655">
    <property type="entry name" value="SHIRT"/>
    <property type="match status" value="3"/>
</dbReference>
<feature type="compositionally biased region" description="Polar residues" evidence="5">
    <location>
        <begin position="1"/>
        <end position="16"/>
    </location>
</feature>
<dbReference type="Proteomes" id="UP000255411">
    <property type="component" value="Chromosome"/>
</dbReference>
<dbReference type="Pfam" id="PF00746">
    <property type="entry name" value="Gram_pos_anchor"/>
    <property type="match status" value="1"/>
</dbReference>
<accession>A0A345VMQ8</accession>
<feature type="region of interest" description="Disordered" evidence="5">
    <location>
        <begin position="559"/>
        <end position="592"/>
    </location>
</feature>
<dbReference type="AlphaFoldDB" id="A0A345VMQ8"/>